<organism evidence="1 2">
    <name type="scientific">Naganishia friedmannii</name>
    <dbReference type="NCBI Taxonomy" id="89922"/>
    <lineage>
        <taxon>Eukaryota</taxon>
        <taxon>Fungi</taxon>
        <taxon>Dikarya</taxon>
        <taxon>Basidiomycota</taxon>
        <taxon>Agaricomycotina</taxon>
        <taxon>Tremellomycetes</taxon>
        <taxon>Filobasidiales</taxon>
        <taxon>Filobasidiaceae</taxon>
        <taxon>Naganishia</taxon>
    </lineage>
</organism>
<name>A0ACC2V653_9TREE</name>
<proteinExistence type="predicted"/>
<keyword evidence="2" id="KW-1185">Reference proteome</keyword>
<sequence>MAQSSTSKPIPEGFQPHTERGATILMPASAPDAFINPIQEFNRDLSVACIKQWSIQREAELRAKWIKKRQVSLRQGRMQIHKKALRLWTREKAEKGDAYTVPMPTQEDIAEGEIGEYKCPKYTVLEALSATGLRSIRYAQELPNVGLVLANDMSPKACEAMRRNVEFNDVQAIPNESTTEQPNEGLVARGKGRKKFQKLGVVVNEGDANTLIYNHRVEADRVEVIDLDPYGTAAPFIDSSIQGVQDGGLVCVTCTDLAVLAGSNYPEKCFANYGGAPAKAEYSHEGALRLVLGSLSSSAARYGRYIEPLLSLSIDFYLRVFVRVHTSQQEVKHTASKHGIVYCCSYCQAHNVQSFGRVTKRTNPNGREVELFRFGAGPQGVSASGCDHCGNGSLVAGPMWLGPLHSSEFCAAVVTSVDAESDHYKTYARIKGMVSVARDELPNMFYFTPSRIASFFRAECPPLTHYVQVPCAAKPSALLNGGYSVSRSHAAAGSIKTDAPVSFIHDIMREWIKEHPVRKDKISDGSPALKLLNKSQQHEVSFALHPAAKQFTTKKDLVRYQLNPTANWGPKARPTNKGKQTVGGGEGLLGVQGSTTEVEATSGPVLDEEVAAELGLEDEDALMKPTVDAETLIQETVELTEDVPVGVKRAPSSDLEHEGKKRKMAPLTLEEEEAALNA</sequence>
<gene>
    <name evidence="1" type="ORF">QFC21_006021</name>
</gene>
<evidence type="ECO:0000313" key="2">
    <source>
        <dbReference type="Proteomes" id="UP001227268"/>
    </source>
</evidence>
<evidence type="ECO:0000313" key="1">
    <source>
        <dbReference type="EMBL" id="KAJ9094482.1"/>
    </source>
</evidence>
<reference evidence="1" key="1">
    <citation type="submission" date="2023-04" db="EMBL/GenBank/DDBJ databases">
        <title>Draft Genome sequencing of Naganishia species isolated from polar environments using Oxford Nanopore Technology.</title>
        <authorList>
            <person name="Leo P."/>
            <person name="Venkateswaran K."/>
        </authorList>
    </citation>
    <scope>NUCLEOTIDE SEQUENCE</scope>
    <source>
        <strain evidence="1">MNA-CCFEE 5423</strain>
    </source>
</reference>
<dbReference type="Proteomes" id="UP001227268">
    <property type="component" value="Unassembled WGS sequence"/>
</dbReference>
<protein>
    <submittedName>
        <fullName evidence="1">Uncharacterized protein</fullName>
    </submittedName>
</protein>
<dbReference type="EMBL" id="JASBWT010000025">
    <property type="protein sequence ID" value="KAJ9094482.1"/>
    <property type="molecule type" value="Genomic_DNA"/>
</dbReference>
<accession>A0ACC2V653</accession>
<comment type="caution">
    <text evidence="1">The sequence shown here is derived from an EMBL/GenBank/DDBJ whole genome shotgun (WGS) entry which is preliminary data.</text>
</comment>